<organism evidence="1 2">
    <name type="scientific">Nitrospina watsonii</name>
    <dbReference type="NCBI Taxonomy" id="1323948"/>
    <lineage>
        <taxon>Bacteria</taxon>
        <taxon>Pseudomonadati</taxon>
        <taxon>Nitrospinota/Tectimicrobiota group</taxon>
        <taxon>Nitrospinota</taxon>
        <taxon>Nitrospinia</taxon>
        <taxon>Nitrospinales</taxon>
        <taxon>Nitrospinaceae</taxon>
        <taxon>Nitrospina</taxon>
    </lineage>
</organism>
<protein>
    <submittedName>
        <fullName evidence="1">Uncharacterized protein</fullName>
    </submittedName>
</protein>
<keyword evidence="2" id="KW-1185">Reference proteome</keyword>
<dbReference type="RefSeq" id="WP_282010376.1">
    <property type="nucleotide sequence ID" value="NZ_OX336137.1"/>
</dbReference>
<dbReference type="Proteomes" id="UP001157733">
    <property type="component" value="Chromosome"/>
</dbReference>
<evidence type="ECO:0000313" key="2">
    <source>
        <dbReference type="Proteomes" id="UP001157733"/>
    </source>
</evidence>
<evidence type="ECO:0000313" key="1">
    <source>
        <dbReference type="EMBL" id="CAI2717435.1"/>
    </source>
</evidence>
<gene>
    <name evidence="1" type="ORF">NSPWAT_0576</name>
</gene>
<proteinExistence type="predicted"/>
<accession>A0ABN8VW74</accession>
<name>A0ABN8VW74_9BACT</name>
<reference evidence="1 2" key="1">
    <citation type="submission" date="2022-09" db="EMBL/GenBank/DDBJ databases">
        <authorList>
            <person name="Kop L."/>
        </authorList>
    </citation>
    <scope>NUCLEOTIDE SEQUENCE [LARGE SCALE GENOMIC DNA]</scope>
    <source>
        <strain evidence="1 2">347</strain>
    </source>
</reference>
<sequence length="90" mass="10649">MSIEPGSEEERLLLGRWIRKGQDLIIASSALGDSYLDPNVKRDEEIQTLSEEYVKFDHDVAEKLPHLKGRFRWDLEKYFRDHFGPYLPKE</sequence>
<dbReference type="EMBL" id="OX336137">
    <property type="protein sequence ID" value="CAI2717435.1"/>
    <property type="molecule type" value="Genomic_DNA"/>
</dbReference>